<dbReference type="STRING" id="121845.A0A1S3DAT4"/>
<evidence type="ECO:0000313" key="1">
    <source>
        <dbReference type="Proteomes" id="UP000079169"/>
    </source>
</evidence>
<dbReference type="GeneID" id="103514866"/>
<proteinExistence type="predicted"/>
<reference evidence="2" key="1">
    <citation type="submission" date="2025-08" db="UniProtKB">
        <authorList>
            <consortium name="RefSeq"/>
        </authorList>
    </citation>
    <scope>IDENTIFICATION</scope>
</reference>
<gene>
    <name evidence="2" type="primary">LOC103514866</name>
</gene>
<accession>A0A1S3DAT4</accession>
<dbReference type="RefSeq" id="XP_008478005.2">
    <property type="nucleotide sequence ID" value="XM_008479783.2"/>
</dbReference>
<dbReference type="PaxDb" id="121845-A0A1S3DAT4"/>
<evidence type="ECO:0000313" key="2">
    <source>
        <dbReference type="RefSeq" id="XP_008478005.2"/>
    </source>
</evidence>
<dbReference type="Proteomes" id="UP000079169">
    <property type="component" value="Unplaced"/>
</dbReference>
<sequence>MMVPIHALHSSQEEIILQSQEEIVGSDHLGGYEETLHIPSDHVNTVYLEETQVLDDHDNSKKYIQQKFIKKEEPECQMYEEEYIQVPVSLAHHQLTSQNHHLIQMPDSTTHHNMVQIDKSSRKWEQKQVQIRTLEGEFSVTMWASGGTDDDECSNPEFEQEHEYEDCILTEQEIKHEPIPGIDLSDPKQLAEFASVNNYRPGNNKIKVKRQVGLSAANEVVPNVQNNGSSGANSGNNLDRTIACPHKGCSKMFRDNSG</sequence>
<dbReference type="AlphaFoldDB" id="A0A1S3DAT4"/>
<protein>
    <submittedName>
        <fullName evidence="2">Uncharacterized protein LOC103514866</fullName>
    </submittedName>
</protein>
<keyword evidence="1" id="KW-1185">Reference proteome</keyword>
<organism evidence="1 2">
    <name type="scientific">Diaphorina citri</name>
    <name type="common">Asian citrus psyllid</name>
    <dbReference type="NCBI Taxonomy" id="121845"/>
    <lineage>
        <taxon>Eukaryota</taxon>
        <taxon>Metazoa</taxon>
        <taxon>Ecdysozoa</taxon>
        <taxon>Arthropoda</taxon>
        <taxon>Hexapoda</taxon>
        <taxon>Insecta</taxon>
        <taxon>Pterygota</taxon>
        <taxon>Neoptera</taxon>
        <taxon>Paraneoptera</taxon>
        <taxon>Hemiptera</taxon>
        <taxon>Sternorrhyncha</taxon>
        <taxon>Psylloidea</taxon>
        <taxon>Psyllidae</taxon>
        <taxon>Diaphorininae</taxon>
        <taxon>Diaphorina</taxon>
    </lineage>
</organism>
<name>A0A1S3DAT4_DIACI</name>
<dbReference type="KEGG" id="dci:103514866"/>